<keyword evidence="1" id="KW-0597">Phosphoprotein</keyword>
<keyword evidence="3" id="KW-1185">Reference proteome</keyword>
<feature type="domain" description="Tantalus-like" evidence="2">
    <location>
        <begin position="65"/>
        <end position="114"/>
    </location>
</feature>
<reference evidence="4" key="1">
    <citation type="submission" date="2025-08" db="UniProtKB">
        <authorList>
            <consortium name="RefSeq"/>
        </authorList>
    </citation>
    <scope>IDENTIFICATION</scope>
</reference>
<gene>
    <name evidence="4" type="primary">LOC106751390</name>
</gene>
<evidence type="ECO:0000313" key="3">
    <source>
        <dbReference type="Proteomes" id="UP000515204"/>
    </source>
</evidence>
<sequence>MEERQAENSIPVNLEDTNEVIASLEMLSVDTKCPSPTETKRVLRKRIPKLVSTEVSNRRCSRRPKKRVNRYNLEENIKEYYLDKNIKRQPNDLETIYEENDGPSDNSKYMSAKRFKRMLLFDAEPLASKLRKRRARIQKIFGTKVTKNYNKRRVSMQSVLDKLDGIRINSPAEIDIK</sequence>
<dbReference type="AlphaFoldDB" id="A0A6P3YCT5"/>
<dbReference type="OrthoDB" id="8035741at2759"/>
<evidence type="ECO:0000256" key="1">
    <source>
        <dbReference type="ARBA" id="ARBA00022553"/>
    </source>
</evidence>
<evidence type="ECO:0000313" key="4">
    <source>
        <dbReference type="RefSeq" id="XP_014487754.1"/>
    </source>
</evidence>
<organism evidence="3 4">
    <name type="scientific">Dinoponera quadriceps</name>
    <name type="common">South American ant</name>
    <dbReference type="NCBI Taxonomy" id="609295"/>
    <lineage>
        <taxon>Eukaryota</taxon>
        <taxon>Metazoa</taxon>
        <taxon>Ecdysozoa</taxon>
        <taxon>Arthropoda</taxon>
        <taxon>Hexapoda</taxon>
        <taxon>Insecta</taxon>
        <taxon>Pterygota</taxon>
        <taxon>Neoptera</taxon>
        <taxon>Endopterygota</taxon>
        <taxon>Hymenoptera</taxon>
        <taxon>Apocrita</taxon>
        <taxon>Aculeata</taxon>
        <taxon>Formicoidea</taxon>
        <taxon>Formicidae</taxon>
        <taxon>Ponerinae</taxon>
        <taxon>Ponerini</taxon>
        <taxon>Dinoponera</taxon>
    </lineage>
</organism>
<dbReference type="Proteomes" id="UP000515204">
    <property type="component" value="Unplaced"/>
</dbReference>
<dbReference type="Pfam" id="PF15386">
    <property type="entry name" value="Tantalus"/>
    <property type="match status" value="1"/>
</dbReference>
<protein>
    <submittedName>
        <fullName evidence="4">Uncharacterized protein LOC106751390 isoform X1</fullName>
    </submittedName>
</protein>
<dbReference type="InterPro" id="IPR028149">
    <property type="entry name" value="Tantalus-like"/>
</dbReference>
<dbReference type="GeneID" id="106751390"/>
<name>A0A6P3YCT5_DINQU</name>
<dbReference type="KEGG" id="dqu:106751390"/>
<evidence type="ECO:0000259" key="2">
    <source>
        <dbReference type="Pfam" id="PF15386"/>
    </source>
</evidence>
<proteinExistence type="predicted"/>
<accession>A0A6P3YCT5</accession>
<dbReference type="RefSeq" id="XP_014487754.1">
    <property type="nucleotide sequence ID" value="XM_014632268.1"/>
</dbReference>